<dbReference type="RefSeq" id="WP_216130808.1">
    <property type="nucleotide sequence ID" value="NZ_CP064782.1"/>
</dbReference>
<keyword evidence="1" id="KW-0812">Transmembrane</keyword>
<dbReference type="EMBL" id="CP064782">
    <property type="protein sequence ID" value="QWT50219.1"/>
    <property type="molecule type" value="Genomic_DNA"/>
</dbReference>
<keyword evidence="3" id="KW-1185">Reference proteome</keyword>
<feature type="transmembrane region" description="Helical" evidence="1">
    <location>
        <begin position="6"/>
        <end position="25"/>
    </location>
</feature>
<evidence type="ECO:0000313" key="3">
    <source>
        <dbReference type="Proteomes" id="UP000683428"/>
    </source>
</evidence>
<name>A0A975SQR5_9RHOO</name>
<sequence>MDRVGWIFLGAGAATFLLRFSFIALQGRLGTPRWFVALLPLVPVAALVALVTPDLFLLQGRFHLGARTAAGLVAVGLAAWRRNTLLTIGGGFLALLVFSAWPGGLP</sequence>
<reference evidence="2" key="1">
    <citation type="submission" date="2020-11" db="EMBL/GenBank/DDBJ databases">
        <title>Azospira inquinata sp. nov.</title>
        <authorList>
            <person name="Moe W.M."/>
            <person name="Mikes M.C."/>
        </authorList>
    </citation>
    <scope>NUCLEOTIDE SEQUENCE</scope>
    <source>
        <strain evidence="2">Azo-3</strain>
    </source>
</reference>
<dbReference type="AlphaFoldDB" id="A0A975SQR5"/>
<accession>A0A975SQR5</accession>
<gene>
    <name evidence="2" type="ORF">Azoinq_06435</name>
</gene>
<dbReference type="Pfam" id="PF05437">
    <property type="entry name" value="AzlD"/>
    <property type="match status" value="1"/>
</dbReference>
<feature type="transmembrane region" description="Helical" evidence="1">
    <location>
        <begin position="85"/>
        <end position="104"/>
    </location>
</feature>
<proteinExistence type="predicted"/>
<protein>
    <submittedName>
        <fullName evidence="2">AzlD domain-containing protein</fullName>
    </submittedName>
</protein>
<dbReference type="Proteomes" id="UP000683428">
    <property type="component" value="Chromosome"/>
</dbReference>
<keyword evidence="1" id="KW-0472">Membrane</keyword>
<organism evidence="2 3">
    <name type="scientific">Azospira inquinata</name>
    <dbReference type="NCBI Taxonomy" id="2785627"/>
    <lineage>
        <taxon>Bacteria</taxon>
        <taxon>Pseudomonadati</taxon>
        <taxon>Pseudomonadota</taxon>
        <taxon>Betaproteobacteria</taxon>
        <taxon>Rhodocyclales</taxon>
        <taxon>Rhodocyclaceae</taxon>
        <taxon>Azospira</taxon>
    </lineage>
</organism>
<dbReference type="KEGG" id="aiq:Azoinq_06435"/>
<dbReference type="InterPro" id="IPR008407">
    <property type="entry name" value="Brnchd-chn_aa_trnsp_AzlD"/>
</dbReference>
<feature type="transmembrane region" description="Helical" evidence="1">
    <location>
        <begin position="34"/>
        <end position="56"/>
    </location>
</feature>
<evidence type="ECO:0000313" key="2">
    <source>
        <dbReference type="EMBL" id="QWT50219.1"/>
    </source>
</evidence>
<feature type="transmembrane region" description="Helical" evidence="1">
    <location>
        <begin position="62"/>
        <end position="80"/>
    </location>
</feature>
<evidence type="ECO:0000256" key="1">
    <source>
        <dbReference type="SAM" id="Phobius"/>
    </source>
</evidence>
<keyword evidence="1" id="KW-1133">Transmembrane helix</keyword>